<evidence type="ECO:0000313" key="5">
    <source>
        <dbReference type="Proteomes" id="UP000195080"/>
    </source>
</evidence>
<feature type="signal peptide" evidence="1">
    <location>
        <begin position="1"/>
        <end position="24"/>
    </location>
</feature>
<protein>
    <recommendedName>
        <fullName evidence="6">Serine aminopeptidase S33 domain-containing protein</fullName>
    </recommendedName>
</protein>
<sequence length="669" mass="75382">MKKGIKAMIGLLCMLTVCTPSIVAAETMVIDQEQSIPMNELRSSTFSKSIEVKEQFEAKTENERQQLPKDEQELVNDIEQYLMENANPEARNFGSTVNRLISALVFDVTVKKDNTVIDIAKLFGLIGGSEESEWFDKVNGKSERYLTVYDEPTGANVKLHAYYVDNKANKTAVVQHGYRSNAKNIMKEAELLYNLGYNLIIPDARSHGQSEGAYITFGAYEKNDINAWIDQELAEKPNQKITLLGVSMGAATVMMSQEIPHKNVQALIEDCGYSSMEQQARDVSRLITSKLQYIPMVNSIDWYDCESQIIDSLNENYVKPTLKIDLYAISPLNAVAKSNIPKLFIHGTADWFIPPVAKNKMYEASLGYKDQLEVIGSGHAENISIGGEVYTNKVTSFLDTVSQMNSLRSELAETKNLLVNTEFKRNQFESSFESWKLSNNGVDFTDNWESNSYEFVMKRSRGEITSAISVDNSGLKFYKKWEKSAGYIGQEVELIKGQQYELSFDSWNPNPTEYSEQVIRYGIGQSMKKEKQIAKQKVRKALNYTAQNSSLENIHLGSEMTYYNWFGRNNTAMYLSNIKLINTDIIAPEKIRVSEIDSTIDGTTIRGNGEFNSKIRLVTANRDLIMEVPTNESGNFVIVIPKQESGSILHLINQDIKGNTGESIVLAFN</sequence>
<dbReference type="InterPro" id="IPR013783">
    <property type="entry name" value="Ig-like_fold"/>
</dbReference>
<feature type="chain" id="PRO_5046449660" description="Serine aminopeptidase S33 domain-containing protein" evidence="1">
    <location>
        <begin position="25"/>
        <end position="669"/>
    </location>
</feature>
<name>A0ABZ2T9Q4_9ENTE</name>
<dbReference type="EMBL" id="CP147248">
    <property type="protein sequence ID" value="WYJ88091.1"/>
    <property type="molecule type" value="Genomic_DNA"/>
</dbReference>
<dbReference type="Pfam" id="PF12146">
    <property type="entry name" value="Hydrolase_4"/>
    <property type="match status" value="1"/>
</dbReference>
<keyword evidence="5" id="KW-1185">Reference proteome</keyword>
<organism evidence="4 5">
    <name type="scientific">Candidatus Enterococcus lemimoniae</name>
    <dbReference type="NCBI Taxonomy" id="1834167"/>
    <lineage>
        <taxon>Bacteria</taxon>
        <taxon>Bacillati</taxon>
        <taxon>Bacillota</taxon>
        <taxon>Bacilli</taxon>
        <taxon>Lactobacillales</taxon>
        <taxon>Enterococcaceae</taxon>
        <taxon>Enterococcus</taxon>
    </lineage>
</organism>
<evidence type="ECO:0008006" key="6">
    <source>
        <dbReference type="Google" id="ProtNLM"/>
    </source>
</evidence>
<dbReference type="Proteomes" id="UP000195080">
    <property type="component" value="Chromosome"/>
</dbReference>
<dbReference type="InterPro" id="IPR052920">
    <property type="entry name" value="DNA-binding_regulatory"/>
</dbReference>
<accession>A0ABZ2T9Q4</accession>
<dbReference type="SUPFAM" id="SSF53474">
    <property type="entry name" value="alpha/beta-Hydrolases"/>
    <property type="match status" value="1"/>
</dbReference>
<gene>
    <name evidence="4" type="ORF">A5866_003219</name>
</gene>
<dbReference type="RefSeq" id="WP_339099697.1">
    <property type="nucleotide sequence ID" value="NZ_CP147248.1"/>
</dbReference>
<evidence type="ECO:0000256" key="1">
    <source>
        <dbReference type="SAM" id="SignalP"/>
    </source>
</evidence>
<proteinExistence type="predicted"/>
<dbReference type="PANTHER" id="PTHR43358:SF4">
    <property type="entry name" value="ALPHA_BETA HYDROLASE FOLD-1 DOMAIN-CONTAINING PROTEIN"/>
    <property type="match status" value="1"/>
</dbReference>
<feature type="domain" description="Serine aminopeptidase S33" evidence="2">
    <location>
        <begin position="168"/>
        <end position="273"/>
    </location>
</feature>
<dbReference type="Pfam" id="PF17936">
    <property type="entry name" value="Big_6"/>
    <property type="match status" value="1"/>
</dbReference>
<reference evidence="5" key="1">
    <citation type="submission" date="2017-05" db="EMBL/GenBank/DDBJ databases">
        <title>The Genome Sequence of EEnterococcus faecalis 9F2_4866.</title>
        <authorList>
            <consortium name="The Broad Institute Genomics Platform"/>
            <consortium name="The Broad Institute Genomic Center for Infectious Diseases"/>
            <person name="Earl A."/>
            <person name="Manson A."/>
            <person name="Schwartman J."/>
            <person name="Gilmore M."/>
            <person name="Abouelleil A."/>
            <person name="Cao P."/>
            <person name="Chapman S."/>
            <person name="Cusick C."/>
            <person name="Shea T."/>
            <person name="Young S."/>
            <person name="Neafsey D."/>
            <person name="Nusbaum C."/>
            <person name="Birren B."/>
        </authorList>
    </citation>
    <scope>NUCLEOTIDE SEQUENCE [LARGE SCALE GENOMIC DNA]</scope>
    <source>
        <strain evidence="5">12C11_DIV0727</strain>
    </source>
</reference>
<evidence type="ECO:0000259" key="2">
    <source>
        <dbReference type="Pfam" id="PF12146"/>
    </source>
</evidence>
<reference evidence="4 5" key="2">
    <citation type="submission" date="2024-03" db="EMBL/GenBank/DDBJ databases">
        <title>The Genome Sequence of Enterococcus sp. DIV0727d.</title>
        <authorList>
            <consortium name="The Broad Institute Genomics Platform"/>
            <consortium name="The Broad Institute Microbial Omics Core"/>
            <consortium name="The Broad Institute Genomic Center for Infectious Diseases"/>
            <person name="Earl A."/>
            <person name="Manson A."/>
            <person name="Gilmore M."/>
            <person name="Schwartman J."/>
            <person name="Shea T."/>
            <person name="Abouelleil A."/>
            <person name="Cao P."/>
            <person name="Chapman S."/>
            <person name="Cusick C."/>
            <person name="Young S."/>
            <person name="Neafsey D."/>
            <person name="Nusbaum C."/>
            <person name="Birren B."/>
        </authorList>
    </citation>
    <scope>NUCLEOTIDE SEQUENCE [LARGE SCALE GENOMIC DNA]</scope>
    <source>
        <strain evidence="4 5">12C11_DIV0727</strain>
    </source>
</reference>
<dbReference type="PANTHER" id="PTHR43358">
    <property type="entry name" value="ALPHA/BETA-HYDROLASE"/>
    <property type="match status" value="1"/>
</dbReference>
<dbReference type="Gene3D" id="2.60.40.10">
    <property type="entry name" value="Immunoglobulins"/>
    <property type="match status" value="1"/>
</dbReference>
<dbReference type="InterPro" id="IPR029058">
    <property type="entry name" value="AB_hydrolase_fold"/>
</dbReference>
<evidence type="ECO:0000313" key="4">
    <source>
        <dbReference type="EMBL" id="WYJ88091.1"/>
    </source>
</evidence>
<dbReference type="InterPro" id="IPR022742">
    <property type="entry name" value="Hydrolase_4"/>
</dbReference>
<feature type="domain" description="Bacterial Ig" evidence="3">
    <location>
        <begin position="587"/>
        <end position="664"/>
    </location>
</feature>
<keyword evidence="1" id="KW-0732">Signal</keyword>
<dbReference type="Gene3D" id="3.40.50.1820">
    <property type="entry name" value="alpha/beta hydrolase"/>
    <property type="match status" value="1"/>
</dbReference>
<dbReference type="InterPro" id="IPR041498">
    <property type="entry name" value="Big_6"/>
</dbReference>
<evidence type="ECO:0000259" key="3">
    <source>
        <dbReference type="Pfam" id="PF17936"/>
    </source>
</evidence>